<dbReference type="PANTHER" id="PTHR36174:SF2">
    <property type="entry name" value="AMINOACYLTRANSFERASE FEMA"/>
    <property type="match status" value="1"/>
</dbReference>
<keyword evidence="2" id="KW-0963">Cytoplasm</keyword>
<dbReference type="GO" id="GO:0009252">
    <property type="term" value="P:peptidoglycan biosynthetic process"/>
    <property type="evidence" value="ECO:0007669"/>
    <property type="project" value="UniProtKB-KW"/>
</dbReference>
<proteinExistence type="inferred from homology"/>
<dbReference type="GO" id="GO:0071555">
    <property type="term" value="P:cell wall organization"/>
    <property type="evidence" value="ECO:0007669"/>
    <property type="project" value="UniProtKB-KW"/>
</dbReference>
<evidence type="ECO:0000256" key="6">
    <source>
        <dbReference type="ARBA" id="ARBA00023315"/>
    </source>
</evidence>
<evidence type="ECO:0000256" key="8">
    <source>
        <dbReference type="SAM" id="Coils"/>
    </source>
</evidence>
<keyword evidence="4" id="KW-0133">Cell shape</keyword>
<name>A0A2J8B3G0_9FIRM</name>
<dbReference type="Gene3D" id="3.40.630.30">
    <property type="match status" value="2"/>
</dbReference>
<dbReference type="Gene3D" id="1.20.58.90">
    <property type="match status" value="1"/>
</dbReference>
<evidence type="ECO:0000256" key="4">
    <source>
        <dbReference type="ARBA" id="ARBA00022960"/>
    </source>
</evidence>
<sequence length="410" mass="47448">MLTVQEIAPAAYAAILNTSDSRYFFNQMVEYGHGKESDGNKVDYLVFRDKAGEPQAVALVVYYRYHYFFRYANCIFGPTVFHAAPELFAEVLGALRDFCLRKFNVRYIRCNPLLPANLYDDIIKTETDVSADYVALLSRLGFKRVAGEWYNNQTLHVRFIYSKKISGMTYDQILATVDPVLRVNLRKSENEDLKFRYLNYDELDIFDDLLQKTYDRMNTITTVRPEMNRNLYRCFGDKIYFPVVYIDCAEALQRYETLRRAVLADQAKLDERYAAKPSTKYRNLSRDNADRLNRLQNLTAKVTELQADRGNLIYLCGGCFIESGHDFIHLLGGGEKSLMNLHGIQLLHSRMLQLAASKGFEYYNLYGCSGLLTPEDNQVDYGVLQFKRAFRGNLEEFIGTYEYCKPTGKF</sequence>
<dbReference type="SUPFAM" id="SSF55729">
    <property type="entry name" value="Acyl-CoA N-acyltransferases (Nat)"/>
    <property type="match status" value="2"/>
</dbReference>
<dbReference type="Pfam" id="PF02388">
    <property type="entry name" value="FemAB"/>
    <property type="match status" value="1"/>
</dbReference>
<dbReference type="PANTHER" id="PTHR36174">
    <property type="entry name" value="LIPID II:GLYCINE GLYCYLTRANSFERASE"/>
    <property type="match status" value="1"/>
</dbReference>
<dbReference type="AlphaFoldDB" id="A0A2J8B3G0"/>
<evidence type="ECO:0000256" key="1">
    <source>
        <dbReference type="ARBA" id="ARBA00009943"/>
    </source>
</evidence>
<keyword evidence="8" id="KW-0175">Coiled coil</keyword>
<protein>
    <submittedName>
        <fullName evidence="9">Peptidoglycan bridge formation protein FemAB</fullName>
    </submittedName>
</protein>
<dbReference type="RefSeq" id="WP_102892127.1">
    <property type="nucleotide sequence ID" value="NZ_NBZD01000001.1"/>
</dbReference>
<dbReference type="PROSITE" id="PS51191">
    <property type="entry name" value="FEMABX"/>
    <property type="match status" value="1"/>
</dbReference>
<dbReference type="InterPro" id="IPR003447">
    <property type="entry name" value="FEMABX"/>
</dbReference>
<dbReference type="EMBL" id="NBZD01000001">
    <property type="protein sequence ID" value="PNH19317.1"/>
    <property type="molecule type" value="Genomic_DNA"/>
</dbReference>
<reference evidence="10" key="1">
    <citation type="submission" date="2017-04" db="EMBL/GenBank/DDBJ databases">
        <authorList>
            <person name="Bumgarner R.E."/>
            <person name="Fredricks D.N."/>
            <person name="Srinivasan S."/>
        </authorList>
    </citation>
    <scope>NUCLEOTIDE SEQUENCE [LARGE SCALE GENOMIC DNA]</scope>
    <source>
        <strain evidence="10">KA00405</strain>
    </source>
</reference>
<feature type="coiled-coil region" evidence="8">
    <location>
        <begin position="281"/>
        <end position="308"/>
    </location>
</feature>
<keyword evidence="7" id="KW-0961">Cell wall biogenesis/degradation</keyword>
<organism evidence="9 10">
    <name type="scientific">Mageeibacillus indolicus</name>
    <dbReference type="NCBI Taxonomy" id="884684"/>
    <lineage>
        <taxon>Bacteria</taxon>
        <taxon>Bacillati</taxon>
        <taxon>Bacillota</taxon>
        <taxon>Clostridia</taxon>
        <taxon>Eubacteriales</taxon>
        <taxon>Oscillospiraceae</taxon>
        <taxon>Mageeibacillus</taxon>
    </lineage>
</organism>
<gene>
    <name evidence="9" type="ORF">B7R76_00025</name>
</gene>
<keyword evidence="3" id="KW-0808">Transferase</keyword>
<keyword evidence="5" id="KW-0573">Peptidoglycan synthesis</keyword>
<dbReference type="Proteomes" id="UP000236394">
    <property type="component" value="Unassembled WGS sequence"/>
</dbReference>
<evidence type="ECO:0000313" key="9">
    <source>
        <dbReference type="EMBL" id="PNH19317.1"/>
    </source>
</evidence>
<accession>A0A2J8B3G0</accession>
<evidence type="ECO:0000256" key="7">
    <source>
        <dbReference type="ARBA" id="ARBA00023316"/>
    </source>
</evidence>
<keyword evidence="6" id="KW-0012">Acyltransferase</keyword>
<evidence type="ECO:0000256" key="3">
    <source>
        <dbReference type="ARBA" id="ARBA00022679"/>
    </source>
</evidence>
<comment type="caution">
    <text evidence="9">The sequence shown here is derived from an EMBL/GenBank/DDBJ whole genome shotgun (WGS) entry which is preliminary data.</text>
</comment>
<dbReference type="InterPro" id="IPR050644">
    <property type="entry name" value="PG_Glycine_Bridge_Synth"/>
</dbReference>
<dbReference type="GO" id="GO:0016755">
    <property type="term" value="F:aminoacyltransferase activity"/>
    <property type="evidence" value="ECO:0007669"/>
    <property type="project" value="InterPro"/>
</dbReference>
<evidence type="ECO:0000256" key="5">
    <source>
        <dbReference type="ARBA" id="ARBA00022984"/>
    </source>
</evidence>
<comment type="similarity">
    <text evidence="1">Belongs to the FemABX family.</text>
</comment>
<evidence type="ECO:0000313" key="10">
    <source>
        <dbReference type="Proteomes" id="UP000236394"/>
    </source>
</evidence>
<dbReference type="InterPro" id="IPR016181">
    <property type="entry name" value="Acyl_CoA_acyltransferase"/>
</dbReference>
<evidence type="ECO:0000256" key="2">
    <source>
        <dbReference type="ARBA" id="ARBA00022490"/>
    </source>
</evidence>
<dbReference type="GO" id="GO:0008360">
    <property type="term" value="P:regulation of cell shape"/>
    <property type="evidence" value="ECO:0007669"/>
    <property type="project" value="UniProtKB-KW"/>
</dbReference>